<protein>
    <submittedName>
        <fullName evidence="3">ATP-grasp domain-containing protein</fullName>
    </submittedName>
</protein>
<feature type="domain" description="ATP-grasp" evidence="2">
    <location>
        <begin position="76"/>
        <end position="259"/>
    </location>
</feature>
<dbReference type="InterPro" id="IPR013651">
    <property type="entry name" value="ATP-grasp_RimK-type"/>
</dbReference>
<dbReference type="OrthoDB" id="4426445at2"/>
<evidence type="ECO:0000259" key="2">
    <source>
        <dbReference type="PROSITE" id="PS50975"/>
    </source>
</evidence>
<dbReference type="InterPro" id="IPR011761">
    <property type="entry name" value="ATP-grasp"/>
</dbReference>
<dbReference type="GO" id="GO:0009432">
    <property type="term" value="P:SOS response"/>
    <property type="evidence" value="ECO:0007669"/>
    <property type="project" value="TreeGrafter"/>
</dbReference>
<name>A0A385YSF2_9BACL</name>
<dbReference type="Gene3D" id="3.30.1490.20">
    <property type="entry name" value="ATP-grasp fold, A domain"/>
    <property type="match status" value="1"/>
</dbReference>
<sequence length="264" mass="30100">MKAALVYEETEAIRNQDFINRLIGEASKHSISMSLIRDGKDEIPEDVDFVFFRMRNPKRSQELEAKGYYLVNRSQVNVLANDKWKSYQLALLQNIPVVPTLLWKENTTLSFPCVVKSRYGYGGSDVFLLQSSEDYQHLNIPFSFEEAIVQPYIETNATDIRVFMIGEEVQGAVKRQGKDSFKSNYLLGGSVETFSLASWQIDHVTTLAKAIKSDYVGFDFLLLEDGTWLFNEMEDPVGARSYYATTGIDIAVPIMEHIYTKLSK</sequence>
<dbReference type="AlphaFoldDB" id="A0A385YSF2"/>
<gene>
    <name evidence="3" type="ORF">D3873_07610</name>
</gene>
<dbReference type="Pfam" id="PF08443">
    <property type="entry name" value="RimK"/>
    <property type="match status" value="1"/>
</dbReference>
<keyword evidence="4" id="KW-1185">Reference proteome</keyword>
<evidence type="ECO:0000313" key="3">
    <source>
        <dbReference type="EMBL" id="AYC29765.1"/>
    </source>
</evidence>
<dbReference type="PANTHER" id="PTHR21621">
    <property type="entry name" value="RIBOSOMAL PROTEIN S6 MODIFICATION PROTEIN"/>
    <property type="match status" value="1"/>
</dbReference>
<dbReference type="Gene3D" id="3.30.470.20">
    <property type="entry name" value="ATP-grasp fold, B domain"/>
    <property type="match status" value="1"/>
</dbReference>
<reference evidence="4" key="1">
    <citation type="submission" date="2018-09" db="EMBL/GenBank/DDBJ databases">
        <authorList>
            <person name="Zhu H."/>
        </authorList>
    </citation>
    <scope>NUCLEOTIDE SEQUENCE [LARGE SCALE GENOMIC DNA]</scope>
    <source>
        <strain evidence="4">K2R23-3</strain>
    </source>
</reference>
<proteinExistence type="predicted"/>
<dbReference type="GO" id="GO:0046872">
    <property type="term" value="F:metal ion binding"/>
    <property type="evidence" value="ECO:0007669"/>
    <property type="project" value="InterPro"/>
</dbReference>
<accession>A0A385YSF2</accession>
<dbReference type="InterPro" id="IPR013815">
    <property type="entry name" value="ATP_grasp_subdomain_1"/>
</dbReference>
<evidence type="ECO:0000256" key="1">
    <source>
        <dbReference type="PROSITE-ProRule" id="PRU00409"/>
    </source>
</evidence>
<keyword evidence="1" id="KW-0067">ATP-binding</keyword>
<dbReference type="PANTHER" id="PTHR21621:SF0">
    <property type="entry name" value="BETA-CITRYLGLUTAMATE SYNTHASE B-RELATED"/>
    <property type="match status" value="1"/>
</dbReference>
<evidence type="ECO:0000313" key="4">
    <source>
        <dbReference type="Proteomes" id="UP000265725"/>
    </source>
</evidence>
<dbReference type="PROSITE" id="PS50975">
    <property type="entry name" value="ATP_GRASP"/>
    <property type="match status" value="1"/>
</dbReference>
<dbReference type="GO" id="GO:0005737">
    <property type="term" value="C:cytoplasm"/>
    <property type="evidence" value="ECO:0007669"/>
    <property type="project" value="TreeGrafter"/>
</dbReference>
<dbReference type="GO" id="GO:0018169">
    <property type="term" value="F:ribosomal S6-glutamic acid ligase activity"/>
    <property type="evidence" value="ECO:0007669"/>
    <property type="project" value="TreeGrafter"/>
</dbReference>
<dbReference type="KEGG" id="paek:D3873_07610"/>
<keyword evidence="1" id="KW-0547">Nucleotide-binding</keyword>
<dbReference type="Proteomes" id="UP000265725">
    <property type="component" value="Chromosome"/>
</dbReference>
<dbReference type="EMBL" id="CP032418">
    <property type="protein sequence ID" value="AYC29765.1"/>
    <property type="molecule type" value="Genomic_DNA"/>
</dbReference>
<dbReference type="GO" id="GO:0005524">
    <property type="term" value="F:ATP binding"/>
    <property type="evidence" value="ECO:0007669"/>
    <property type="project" value="UniProtKB-UniRule"/>
</dbReference>
<organism evidence="3 4">
    <name type="scientific">Paenisporosarcina cavernae</name>
    <dbReference type="NCBI Taxonomy" id="2320858"/>
    <lineage>
        <taxon>Bacteria</taxon>
        <taxon>Bacillati</taxon>
        <taxon>Bacillota</taxon>
        <taxon>Bacilli</taxon>
        <taxon>Bacillales</taxon>
        <taxon>Caryophanaceae</taxon>
        <taxon>Paenisporosarcina</taxon>
    </lineage>
</organism>
<dbReference type="RefSeq" id="WP_119883503.1">
    <property type="nucleotide sequence ID" value="NZ_CP032418.1"/>
</dbReference>
<dbReference type="SUPFAM" id="SSF56059">
    <property type="entry name" value="Glutathione synthetase ATP-binding domain-like"/>
    <property type="match status" value="1"/>
</dbReference>